<gene>
    <name evidence="7" type="ORF">IAB70_01280</name>
</gene>
<protein>
    <submittedName>
        <fullName evidence="7">FAD-dependent oxidoreductase</fullName>
    </submittedName>
</protein>
<sequence length="507" mass="57176">MSSFWISTKPNFDTNFPKCTSSIHCDVCIIGGGITGIVCAYYLSKAGKHVILLEQDELAYKTTGNTTAKITSQHDLFYDYLIQTFGESYAKQYLNANEQAILDIENIIQSEQIDCDFEQKSAYVFTQDPKNINSILKEVAAMKKLNFDASYIKEHIPLTLDPILGAICFPNQAQFHPRKYLEGLSKAILKNGGEIFEYSKVTKFSYNQDISTISLENGINITAPVTILATRYPFLNLPGFYFMKMYQSTSYVIGLESSKIICDGMFISCDRPNLSFRSSLVDGKKIIILAGCEHKTGTEPEVPNPYSYLESIAKKMDPHCKILYHWSTEDCISVDKIPYIGNFSTFYPNLYLATGFKKWGMTFSHIAAQILTDTILGKENSYANLFSSTRYSPIQNKEEVKNIVKESVQSLFLNKLSISELDLSSLKNGDGDVFEIKNQKLGVYRDENGKLYGVKPICSHLGCLLHFNSTLKTWDCPCHGSRYNYLGKCIYGPSNQDIPQITFSEKL</sequence>
<keyword evidence="2" id="KW-0479">Metal-binding</keyword>
<evidence type="ECO:0000256" key="2">
    <source>
        <dbReference type="ARBA" id="ARBA00022723"/>
    </source>
</evidence>
<feature type="domain" description="Rieske" evidence="6">
    <location>
        <begin position="418"/>
        <end position="507"/>
    </location>
</feature>
<dbReference type="Proteomes" id="UP000824093">
    <property type="component" value="Unassembled WGS sequence"/>
</dbReference>
<evidence type="ECO:0000256" key="4">
    <source>
        <dbReference type="ARBA" id="ARBA00023014"/>
    </source>
</evidence>
<dbReference type="PANTHER" id="PTHR13847">
    <property type="entry name" value="SARCOSINE DEHYDROGENASE-RELATED"/>
    <property type="match status" value="1"/>
</dbReference>
<dbReference type="GO" id="GO:0005737">
    <property type="term" value="C:cytoplasm"/>
    <property type="evidence" value="ECO:0007669"/>
    <property type="project" value="TreeGrafter"/>
</dbReference>
<keyword evidence="1" id="KW-0001">2Fe-2S</keyword>
<evidence type="ECO:0000256" key="5">
    <source>
        <dbReference type="ARBA" id="ARBA00023157"/>
    </source>
</evidence>
<reference evidence="7" key="1">
    <citation type="submission" date="2020-10" db="EMBL/GenBank/DDBJ databases">
        <authorList>
            <person name="Gilroy R."/>
        </authorList>
    </citation>
    <scope>NUCLEOTIDE SEQUENCE</scope>
    <source>
        <strain evidence="7">CHK195-15760</strain>
    </source>
</reference>
<evidence type="ECO:0000256" key="1">
    <source>
        <dbReference type="ARBA" id="ARBA00022714"/>
    </source>
</evidence>
<dbReference type="SUPFAM" id="SSF50022">
    <property type="entry name" value="ISP domain"/>
    <property type="match status" value="1"/>
</dbReference>
<dbReference type="AlphaFoldDB" id="A0A9D1LZU6"/>
<dbReference type="GO" id="GO:0046872">
    <property type="term" value="F:metal ion binding"/>
    <property type="evidence" value="ECO:0007669"/>
    <property type="project" value="UniProtKB-KW"/>
</dbReference>
<dbReference type="SUPFAM" id="SSF51905">
    <property type="entry name" value="FAD/NAD(P)-binding domain"/>
    <property type="match status" value="1"/>
</dbReference>
<dbReference type="EMBL" id="DVNH01000011">
    <property type="protein sequence ID" value="HIU51250.1"/>
    <property type="molecule type" value="Genomic_DNA"/>
</dbReference>
<proteinExistence type="predicted"/>
<dbReference type="Gene3D" id="2.102.10.10">
    <property type="entry name" value="Rieske [2Fe-2S] iron-sulphur domain"/>
    <property type="match status" value="1"/>
</dbReference>
<evidence type="ECO:0000259" key="6">
    <source>
        <dbReference type="PROSITE" id="PS51296"/>
    </source>
</evidence>
<dbReference type="InterPro" id="IPR017941">
    <property type="entry name" value="Rieske_2Fe-2S"/>
</dbReference>
<dbReference type="InterPro" id="IPR036922">
    <property type="entry name" value="Rieske_2Fe-2S_sf"/>
</dbReference>
<name>A0A9D1LZU6_9FIRM</name>
<comment type="caution">
    <text evidence="7">The sequence shown here is derived from an EMBL/GenBank/DDBJ whole genome shotgun (WGS) entry which is preliminary data.</text>
</comment>
<keyword evidence="4" id="KW-0411">Iron-sulfur</keyword>
<keyword evidence="5" id="KW-1015">Disulfide bond</keyword>
<evidence type="ECO:0000256" key="3">
    <source>
        <dbReference type="ARBA" id="ARBA00023004"/>
    </source>
</evidence>
<dbReference type="InterPro" id="IPR006076">
    <property type="entry name" value="FAD-dep_OxRdtase"/>
</dbReference>
<dbReference type="Pfam" id="PF00355">
    <property type="entry name" value="Rieske"/>
    <property type="match status" value="1"/>
</dbReference>
<accession>A0A9D1LZU6</accession>
<dbReference type="PROSITE" id="PS51296">
    <property type="entry name" value="RIESKE"/>
    <property type="match status" value="1"/>
</dbReference>
<dbReference type="GO" id="GO:0051537">
    <property type="term" value="F:2 iron, 2 sulfur cluster binding"/>
    <property type="evidence" value="ECO:0007669"/>
    <property type="project" value="UniProtKB-KW"/>
</dbReference>
<keyword evidence="3" id="KW-0408">Iron</keyword>
<dbReference type="GO" id="GO:0016020">
    <property type="term" value="C:membrane"/>
    <property type="evidence" value="ECO:0007669"/>
    <property type="project" value="InterPro"/>
</dbReference>
<dbReference type="InterPro" id="IPR036188">
    <property type="entry name" value="FAD/NAD-bd_sf"/>
</dbReference>
<evidence type="ECO:0000313" key="8">
    <source>
        <dbReference type="Proteomes" id="UP000824093"/>
    </source>
</evidence>
<dbReference type="GO" id="GO:0004497">
    <property type="term" value="F:monooxygenase activity"/>
    <property type="evidence" value="ECO:0007669"/>
    <property type="project" value="UniProtKB-ARBA"/>
</dbReference>
<dbReference type="Gene3D" id="3.50.50.60">
    <property type="entry name" value="FAD/NAD(P)-binding domain"/>
    <property type="match status" value="1"/>
</dbReference>
<dbReference type="PRINTS" id="PR00162">
    <property type="entry name" value="RIESKE"/>
</dbReference>
<organism evidence="7 8">
    <name type="scientific">Candidatus Merdicola faecigallinarum</name>
    <dbReference type="NCBI Taxonomy" id="2840862"/>
    <lineage>
        <taxon>Bacteria</taxon>
        <taxon>Bacillati</taxon>
        <taxon>Bacillota</taxon>
        <taxon>Clostridia</taxon>
        <taxon>Candidatus Merdicola</taxon>
    </lineage>
</organism>
<dbReference type="PANTHER" id="PTHR13847:SF274">
    <property type="entry name" value="RIESKE 2FE-2S IRON-SULFUR PROTEIN YHFW-RELATED"/>
    <property type="match status" value="1"/>
</dbReference>
<dbReference type="Gene3D" id="3.30.9.10">
    <property type="entry name" value="D-Amino Acid Oxidase, subunit A, domain 2"/>
    <property type="match status" value="1"/>
</dbReference>
<dbReference type="Pfam" id="PF01266">
    <property type="entry name" value="DAO"/>
    <property type="match status" value="1"/>
</dbReference>
<dbReference type="InterPro" id="IPR005805">
    <property type="entry name" value="Rieske_Fe-S_prot_C"/>
</dbReference>
<reference evidence="7" key="2">
    <citation type="journal article" date="2021" name="PeerJ">
        <title>Extensive microbial diversity within the chicken gut microbiome revealed by metagenomics and culture.</title>
        <authorList>
            <person name="Gilroy R."/>
            <person name="Ravi A."/>
            <person name="Getino M."/>
            <person name="Pursley I."/>
            <person name="Horton D.L."/>
            <person name="Alikhan N.F."/>
            <person name="Baker D."/>
            <person name="Gharbi K."/>
            <person name="Hall N."/>
            <person name="Watson M."/>
            <person name="Adriaenssens E.M."/>
            <person name="Foster-Nyarko E."/>
            <person name="Jarju S."/>
            <person name="Secka A."/>
            <person name="Antonio M."/>
            <person name="Oren A."/>
            <person name="Chaudhuri R.R."/>
            <person name="La Ragione R."/>
            <person name="Hildebrand F."/>
            <person name="Pallen M.J."/>
        </authorList>
    </citation>
    <scope>NUCLEOTIDE SEQUENCE</scope>
    <source>
        <strain evidence="7">CHK195-15760</strain>
    </source>
</reference>
<evidence type="ECO:0000313" key="7">
    <source>
        <dbReference type="EMBL" id="HIU51250.1"/>
    </source>
</evidence>
<dbReference type="GO" id="GO:0016705">
    <property type="term" value="F:oxidoreductase activity, acting on paired donors, with incorporation or reduction of molecular oxygen"/>
    <property type="evidence" value="ECO:0007669"/>
    <property type="project" value="UniProtKB-ARBA"/>
</dbReference>